<proteinExistence type="predicted"/>
<dbReference type="SMART" id="SM00596">
    <property type="entry name" value="PRE_C2HC"/>
    <property type="match status" value="1"/>
</dbReference>
<gene>
    <name evidence="2" type="ORF">EAG_14776</name>
</gene>
<feature type="domain" description="Pre-C2HC" evidence="1">
    <location>
        <begin position="86"/>
        <end position="153"/>
    </location>
</feature>
<sequence length="228" mass="26826">TKSPPIFLDGVENIAPLKQALEVAKDQYVIKILRDNQVKLQSLTTAKYHPIMETLKQKGSQGYSYQCKADKKFKVVLRNMHSTIDINELKKEIEAHNHKVINITNIMEIKTKKPLPLFFIELQQKDNKDIYKIKNLLNTIINFEQPYKKRNIVQCIRYQAYGHSKNYCFRGPRYVKCAEKHLTSACSRKQKFEEVICCNCRANHPANYKGEVRKQLQQRLFPKLREKQ</sequence>
<keyword evidence="3" id="KW-1185">Reference proteome</keyword>
<protein>
    <submittedName>
        <fullName evidence="2">Nucleic-acid-binding protein from transposon X-element</fullName>
    </submittedName>
</protein>
<feature type="non-terminal residue" evidence="2">
    <location>
        <position position="1"/>
    </location>
</feature>
<dbReference type="OMA" id="HKVINIT"/>
<dbReference type="Pfam" id="PF07530">
    <property type="entry name" value="PRE_C2HC"/>
    <property type="match status" value="1"/>
</dbReference>
<feature type="non-terminal residue" evidence="2">
    <location>
        <position position="228"/>
    </location>
</feature>
<reference evidence="2 3" key="1">
    <citation type="journal article" date="2010" name="Science">
        <title>Genomic comparison of the ants Camponotus floridanus and Harpegnathos saltator.</title>
        <authorList>
            <person name="Bonasio R."/>
            <person name="Zhang G."/>
            <person name="Ye C."/>
            <person name="Mutti N.S."/>
            <person name="Fang X."/>
            <person name="Qin N."/>
            <person name="Donahue G."/>
            <person name="Yang P."/>
            <person name="Li Q."/>
            <person name="Li C."/>
            <person name="Zhang P."/>
            <person name="Huang Z."/>
            <person name="Berger S.L."/>
            <person name="Reinberg D."/>
            <person name="Wang J."/>
            <person name="Liebig J."/>
        </authorList>
    </citation>
    <scope>NUCLEOTIDE SEQUENCE [LARGE SCALE GENOMIC DNA]</scope>
    <source>
        <strain evidence="3">C129</strain>
    </source>
</reference>
<dbReference type="EMBL" id="GL438134">
    <property type="protein sequence ID" value="EFN69515.1"/>
    <property type="molecule type" value="Genomic_DNA"/>
</dbReference>
<dbReference type="InParanoid" id="E2AAM3"/>
<evidence type="ECO:0000259" key="1">
    <source>
        <dbReference type="SMART" id="SM00596"/>
    </source>
</evidence>
<organism evidence="3">
    <name type="scientific">Camponotus floridanus</name>
    <name type="common">Florida carpenter ant</name>
    <dbReference type="NCBI Taxonomy" id="104421"/>
    <lineage>
        <taxon>Eukaryota</taxon>
        <taxon>Metazoa</taxon>
        <taxon>Ecdysozoa</taxon>
        <taxon>Arthropoda</taxon>
        <taxon>Hexapoda</taxon>
        <taxon>Insecta</taxon>
        <taxon>Pterygota</taxon>
        <taxon>Neoptera</taxon>
        <taxon>Endopterygota</taxon>
        <taxon>Hymenoptera</taxon>
        <taxon>Apocrita</taxon>
        <taxon>Aculeata</taxon>
        <taxon>Formicoidea</taxon>
        <taxon>Formicidae</taxon>
        <taxon>Formicinae</taxon>
        <taxon>Camponotus</taxon>
    </lineage>
</organism>
<dbReference type="Proteomes" id="UP000000311">
    <property type="component" value="Unassembled WGS sequence"/>
</dbReference>
<evidence type="ECO:0000313" key="2">
    <source>
        <dbReference type="EMBL" id="EFN69515.1"/>
    </source>
</evidence>
<evidence type="ECO:0000313" key="3">
    <source>
        <dbReference type="Proteomes" id="UP000000311"/>
    </source>
</evidence>
<dbReference type="AlphaFoldDB" id="E2AAM3"/>
<name>E2AAM3_CAMFO</name>
<accession>E2AAM3</accession>
<dbReference type="InterPro" id="IPR006579">
    <property type="entry name" value="Pre_C2HC_dom"/>
</dbReference>